<dbReference type="NCBIfam" id="TIGR00229">
    <property type="entry name" value="sensory_box"/>
    <property type="match status" value="2"/>
</dbReference>
<sequence length="435" mass="47730">MSESNVLDEPPLQRTAETSQYWVWQVNRNCEFSFSSSASKSLLGLSPNEVIGRPYFSLLPNIGPIDFETAFRTAVDNGSSLENLVHKTQHADGTIRILDVSGAPVRRDDGAPDGFFGVSIDITAEASDARGLLDPKTLYTEAPVALCVVNREGRYTRVNGQFARTAGLAPESIIGLPLADLSPEAAQKFESNIQIFDLGGDVAEHELKWRGRFFRMSVEPVRNAEGDIVGGSIALVDVTNYDNTIRGLTNANRRFQLLAERDYLTTLFNRRQFEKIFRMELGSARRERQPVSLLIVDVDQFKRFNDHYGHAAGDRSLREVAKALVSACSRPRDSVCRYGGEEFAIVLPGTNHAGAQVVAERVRQAVFVLDLPHEASDLGRLSVSVGGSTLERVPKIGDLTTYRQTLLMSADAALYKAKQGGRNTVRVAEISPGGA</sequence>
<gene>
    <name evidence="6" type="ORF">QOZ94_002954</name>
</gene>
<dbReference type="PANTHER" id="PTHR45138">
    <property type="entry name" value="REGULATORY COMPONENTS OF SENSORY TRANSDUCTION SYSTEM"/>
    <property type="match status" value="1"/>
</dbReference>
<reference evidence="6 7" key="1">
    <citation type="submission" date="2023-07" db="EMBL/GenBank/DDBJ databases">
        <title>Genomic Encyclopedia of Type Strains, Phase IV (KMG-IV): sequencing the most valuable type-strain genomes for metagenomic binning, comparative biology and taxonomic classification.</title>
        <authorList>
            <person name="Goeker M."/>
        </authorList>
    </citation>
    <scope>NUCLEOTIDE SEQUENCE [LARGE SCALE GENOMIC DNA]</scope>
    <source>
        <strain evidence="6 7">DSM 3770</strain>
    </source>
</reference>
<evidence type="ECO:0000313" key="6">
    <source>
        <dbReference type="EMBL" id="MDQ0506150.1"/>
    </source>
</evidence>
<evidence type="ECO:0000259" key="5">
    <source>
        <dbReference type="PROSITE" id="PS50887"/>
    </source>
</evidence>
<dbReference type="PROSITE" id="PS50887">
    <property type="entry name" value="GGDEF"/>
    <property type="match status" value="1"/>
</dbReference>
<dbReference type="InterPro" id="IPR043128">
    <property type="entry name" value="Rev_trsase/Diguanyl_cyclase"/>
</dbReference>
<dbReference type="RefSeq" id="WP_237343768.1">
    <property type="nucleotide sequence ID" value="NZ_JABWGX010000001.1"/>
</dbReference>
<protein>
    <recommendedName>
        <fullName evidence="1">diguanylate cyclase</fullName>
        <ecNumber evidence="1">2.7.7.65</ecNumber>
    </recommendedName>
</protein>
<comment type="caution">
    <text evidence="6">The sequence shown here is derived from an EMBL/GenBank/DDBJ whole genome shotgun (WGS) entry which is preliminary data.</text>
</comment>
<dbReference type="Gene3D" id="3.30.70.270">
    <property type="match status" value="1"/>
</dbReference>
<evidence type="ECO:0000256" key="2">
    <source>
        <dbReference type="ARBA" id="ARBA00034247"/>
    </source>
</evidence>
<dbReference type="Gene3D" id="3.30.450.20">
    <property type="entry name" value="PAS domain"/>
    <property type="match status" value="2"/>
</dbReference>
<evidence type="ECO:0000259" key="4">
    <source>
        <dbReference type="PROSITE" id="PS50113"/>
    </source>
</evidence>
<dbReference type="InterPro" id="IPR000700">
    <property type="entry name" value="PAS-assoc_C"/>
</dbReference>
<name>A0ABU0LG82_XANAG</name>
<dbReference type="Pfam" id="PF08448">
    <property type="entry name" value="PAS_4"/>
    <property type="match status" value="2"/>
</dbReference>
<dbReference type="InterPro" id="IPR050469">
    <property type="entry name" value="Diguanylate_Cyclase"/>
</dbReference>
<dbReference type="SMART" id="SM00086">
    <property type="entry name" value="PAC"/>
    <property type="match status" value="1"/>
</dbReference>
<keyword evidence="7" id="KW-1185">Reference proteome</keyword>
<feature type="domain" description="PAC" evidence="4">
    <location>
        <begin position="79"/>
        <end position="134"/>
    </location>
</feature>
<proteinExistence type="predicted"/>
<feature type="domain" description="GGDEF" evidence="5">
    <location>
        <begin position="289"/>
        <end position="430"/>
    </location>
</feature>
<feature type="domain" description="PAS" evidence="3">
    <location>
        <begin position="8"/>
        <end position="88"/>
    </location>
</feature>
<dbReference type="InterPro" id="IPR000160">
    <property type="entry name" value="GGDEF_dom"/>
</dbReference>
<accession>A0ABU0LG82</accession>
<dbReference type="InterPro" id="IPR000014">
    <property type="entry name" value="PAS"/>
</dbReference>
<dbReference type="Pfam" id="PF00990">
    <property type="entry name" value="GGDEF"/>
    <property type="match status" value="1"/>
</dbReference>
<dbReference type="NCBIfam" id="TIGR00254">
    <property type="entry name" value="GGDEF"/>
    <property type="match status" value="1"/>
</dbReference>
<evidence type="ECO:0000259" key="3">
    <source>
        <dbReference type="PROSITE" id="PS50112"/>
    </source>
</evidence>
<dbReference type="SMART" id="SM00091">
    <property type="entry name" value="PAS"/>
    <property type="match status" value="2"/>
</dbReference>
<dbReference type="PROSITE" id="PS50112">
    <property type="entry name" value="PAS"/>
    <property type="match status" value="1"/>
</dbReference>
<dbReference type="InterPro" id="IPR035965">
    <property type="entry name" value="PAS-like_dom_sf"/>
</dbReference>
<dbReference type="InterPro" id="IPR001610">
    <property type="entry name" value="PAC"/>
</dbReference>
<dbReference type="CDD" id="cd00130">
    <property type="entry name" value="PAS"/>
    <property type="match status" value="2"/>
</dbReference>
<comment type="catalytic activity">
    <reaction evidence="2">
        <text>2 GTP = 3',3'-c-di-GMP + 2 diphosphate</text>
        <dbReference type="Rhea" id="RHEA:24898"/>
        <dbReference type="ChEBI" id="CHEBI:33019"/>
        <dbReference type="ChEBI" id="CHEBI:37565"/>
        <dbReference type="ChEBI" id="CHEBI:58805"/>
        <dbReference type="EC" id="2.7.7.65"/>
    </reaction>
</comment>
<dbReference type="CDD" id="cd01949">
    <property type="entry name" value="GGDEF"/>
    <property type="match status" value="1"/>
</dbReference>
<dbReference type="InterPro" id="IPR029787">
    <property type="entry name" value="Nucleotide_cyclase"/>
</dbReference>
<dbReference type="SMART" id="SM00267">
    <property type="entry name" value="GGDEF"/>
    <property type="match status" value="1"/>
</dbReference>
<evidence type="ECO:0000256" key="1">
    <source>
        <dbReference type="ARBA" id="ARBA00012528"/>
    </source>
</evidence>
<dbReference type="EMBL" id="JAUSVY010000006">
    <property type="protein sequence ID" value="MDQ0506150.1"/>
    <property type="molecule type" value="Genomic_DNA"/>
</dbReference>
<dbReference type="SUPFAM" id="SSF55073">
    <property type="entry name" value="Nucleotide cyclase"/>
    <property type="match status" value="1"/>
</dbReference>
<dbReference type="SUPFAM" id="SSF55785">
    <property type="entry name" value="PYP-like sensor domain (PAS domain)"/>
    <property type="match status" value="2"/>
</dbReference>
<dbReference type="EC" id="2.7.7.65" evidence="1"/>
<dbReference type="PROSITE" id="PS50113">
    <property type="entry name" value="PAC"/>
    <property type="match status" value="1"/>
</dbReference>
<evidence type="ECO:0000313" key="7">
    <source>
        <dbReference type="Proteomes" id="UP001241747"/>
    </source>
</evidence>
<dbReference type="PANTHER" id="PTHR45138:SF9">
    <property type="entry name" value="DIGUANYLATE CYCLASE DGCM-RELATED"/>
    <property type="match status" value="1"/>
</dbReference>
<dbReference type="Proteomes" id="UP001241747">
    <property type="component" value="Unassembled WGS sequence"/>
</dbReference>
<organism evidence="6 7">
    <name type="scientific">Xanthobacter agilis</name>
    <dbReference type="NCBI Taxonomy" id="47492"/>
    <lineage>
        <taxon>Bacteria</taxon>
        <taxon>Pseudomonadati</taxon>
        <taxon>Pseudomonadota</taxon>
        <taxon>Alphaproteobacteria</taxon>
        <taxon>Hyphomicrobiales</taxon>
        <taxon>Xanthobacteraceae</taxon>
        <taxon>Xanthobacter</taxon>
    </lineage>
</organism>
<dbReference type="InterPro" id="IPR013656">
    <property type="entry name" value="PAS_4"/>
</dbReference>